<gene>
    <name evidence="3" type="ORF">JF69_03030</name>
</gene>
<dbReference type="Gene3D" id="2.60.40.10">
    <property type="entry name" value="Immunoglobulins"/>
    <property type="match status" value="2"/>
</dbReference>
<feature type="transmembrane region" description="Helical" evidence="2">
    <location>
        <begin position="639"/>
        <end position="657"/>
    </location>
</feature>
<organism evidence="3 4">
    <name type="scientific">Bifidobacterium asteroides</name>
    <dbReference type="NCBI Taxonomy" id="1684"/>
    <lineage>
        <taxon>Bacteria</taxon>
        <taxon>Bacillati</taxon>
        <taxon>Actinomycetota</taxon>
        <taxon>Actinomycetes</taxon>
        <taxon>Bifidobacteriales</taxon>
        <taxon>Bifidobacteriaceae</taxon>
        <taxon>Bifidobacterium</taxon>
    </lineage>
</organism>
<feature type="region of interest" description="Disordered" evidence="1">
    <location>
        <begin position="325"/>
        <end position="354"/>
    </location>
</feature>
<feature type="compositionally biased region" description="Basic and acidic residues" evidence="1">
    <location>
        <begin position="332"/>
        <end position="346"/>
    </location>
</feature>
<dbReference type="Proteomes" id="UP000033648">
    <property type="component" value="Unassembled WGS sequence"/>
</dbReference>
<comment type="caution">
    <text evidence="3">The sequence shown here is derived from an EMBL/GenBank/DDBJ whole genome shotgun (WGS) entry which is preliminary data.</text>
</comment>
<protein>
    <submittedName>
        <fullName evidence="3">Uncharacterized protein</fullName>
    </submittedName>
</protein>
<dbReference type="EMBL" id="JWME01000004">
    <property type="protein sequence ID" value="KJY52610.1"/>
    <property type="molecule type" value="Genomic_DNA"/>
</dbReference>
<dbReference type="OrthoDB" id="3240424at2"/>
<evidence type="ECO:0000313" key="3">
    <source>
        <dbReference type="EMBL" id="KJY52610.1"/>
    </source>
</evidence>
<dbReference type="GO" id="GO:0005975">
    <property type="term" value="P:carbohydrate metabolic process"/>
    <property type="evidence" value="ECO:0007669"/>
    <property type="project" value="UniProtKB-ARBA"/>
</dbReference>
<keyword evidence="2" id="KW-1133">Transmembrane helix</keyword>
<dbReference type="PATRIC" id="fig|1684.4.peg.323"/>
<dbReference type="InterPro" id="IPR013783">
    <property type="entry name" value="Ig-like_fold"/>
</dbReference>
<proteinExistence type="predicted"/>
<evidence type="ECO:0000313" key="4">
    <source>
        <dbReference type="Proteomes" id="UP000033648"/>
    </source>
</evidence>
<evidence type="ECO:0000256" key="1">
    <source>
        <dbReference type="SAM" id="MobiDB-lite"/>
    </source>
</evidence>
<evidence type="ECO:0000256" key="2">
    <source>
        <dbReference type="SAM" id="Phobius"/>
    </source>
</evidence>
<dbReference type="AlphaFoldDB" id="A0A0F4L1R9"/>
<accession>A0A0F4L1R9</accession>
<keyword evidence="2" id="KW-0472">Membrane</keyword>
<name>A0A0F4L1R9_9BIFI</name>
<dbReference type="NCBIfam" id="TIGR01167">
    <property type="entry name" value="LPXTG_anchor"/>
    <property type="match status" value="1"/>
</dbReference>
<reference evidence="3 4" key="1">
    <citation type="submission" date="2014-12" db="EMBL/GenBank/DDBJ databases">
        <title>Comparative genomics of the lactic acid bacteria isolated from the honey bee gut.</title>
        <authorList>
            <person name="Ellegaard K.M."/>
            <person name="Tamarit D."/>
            <person name="Javelind E."/>
            <person name="Olofsson T."/>
            <person name="Andersson S.G."/>
            <person name="Vasquez A."/>
        </authorList>
    </citation>
    <scope>NUCLEOTIDE SEQUENCE [LARGE SCALE GENOMIC DNA]</scope>
    <source>
        <strain evidence="3 4">Bin2</strain>
    </source>
</reference>
<keyword evidence="2" id="KW-0812">Transmembrane</keyword>
<sequence length="667" mass="71521">MHMQRDNEGIRLPKLLGLAVAGATLLAGMVVLPAAHASAAETYGYNAEDDFRPGPLQSTVNPKLTVTKYLSLVQGYSPTGSSKDADVLSSKADLVPAKDVTFNVLDVTSTSGNLADIDPMTPSTYSVQKTYAGVTDGQGVITKWYPAGDGGAMPADGTAEATFPAGANHWYILQENRDKSWAFNQDNPNKIDSSKYADAAPSFFGLPYAATSLTTDTNTANKVQGYIYNLHLYPKNMNSTQFSKTVQSVKDLQGDPKPQRTAVAGDTVSYKLSQRLYNAGKKTQNDGKLDVSELQGDSKDLMIVDRMSSSLKLVGNFTVKLESDGTTPDPVNLEKDTDYTEARPTENPDSLVTGKKMFTNDVPSKDVSYYQFNFFKALDKVQNYNAPSFRLNIYYDAKVTGNGDSTGTDGVANDAASDFIENLDSSGKHQDPIPEHTNLINGVVAFGNVKNQASKFAALPGSEFRLVKSQAESDKYLASDGNFYTTAETLPSGVELYKATANDNGVVAFAALPIFGAATSTPKAAGDPGKTVQAGDWWLLETKTPNGWRSPGFPFQKVTFKDAGKTEQDIAQLYGPHATVQPDYSKLSFGKFGKAPADITAAGGQEIKFNNVPVQTYLTHYATTDGDSPLALPLTGGRGILLLLVVGALIMGGALYARNRRNNAARA</sequence>